<evidence type="ECO:0000259" key="1">
    <source>
        <dbReference type="PROSITE" id="PS51186"/>
    </source>
</evidence>
<evidence type="ECO:0000313" key="2">
    <source>
        <dbReference type="EMBL" id="PXX47539.1"/>
    </source>
</evidence>
<organism evidence="2 3">
    <name type="scientific">Undibacterium pigrum</name>
    <dbReference type="NCBI Taxonomy" id="401470"/>
    <lineage>
        <taxon>Bacteria</taxon>
        <taxon>Pseudomonadati</taxon>
        <taxon>Pseudomonadota</taxon>
        <taxon>Betaproteobacteria</taxon>
        <taxon>Burkholderiales</taxon>
        <taxon>Oxalobacteraceae</taxon>
        <taxon>Undibacterium</taxon>
    </lineage>
</organism>
<dbReference type="OrthoDB" id="9798081at2"/>
<name>A0A318JJC7_9BURK</name>
<gene>
    <name evidence="2" type="ORF">DFR42_1011122</name>
</gene>
<dbReference type="PANTHER" id="PTHR43792:SF1">
    <property type="entry name" value="N-ACETYLTRANSFERASE DOMAIN-CONTAINING PROTEIN"/>
    <property type="match status" value="1"/>
</dbReference>
<keyword evidence="2" id="KW-0808">Transferase</keyword>
<dbReference type="PROSITE" id="PS51186">
    <property type="entry name" value="GNAT"/>
    <property type="match status" value="1"/>
</dbReference>
<dbReference type="InterPro" id="IPR051531">
    <property type="entry name" value="N-acetyltransferase"/>
</dbReference>
<comment type="caution">
    <text evidence="2">The sequence shown here is derived from an EMBL/GenBank/DDBJ whole genome shotgun (WGS) entry which is preliminary data.</text>
</comment>
<reference evidence="2 3" key="1">
    <citation type="submission" date="2018-05" db="EMBL/GenBank/DDBJ databases">
        <title>Genomic Encyclopedia of Type Strains, Phase IV (KMG-IV): sequencing the most valuable type-strain genomes for metagenomic binning, comparative biology and taxonomic classification.</title>
        <authorList>
            <person name="Goeker M."/>
        </authorList>
    </citation>
    <scope>NUCLEOTIDE SEQUENCE [LARGE SCALE GENOMIC DNA]</scope>
    <source>
        <strain evidence="2 3">DSM 19792</strain>
    </source>
</reference>
<keyword evidence="3" id="KW-1185">Reference proteome</keyword>
<dbReference type="InterPro" id="IPR016181">
    <property type="entry name" value="Acyl_CoA_acyltransferase"/>
</dbReference>
<protein>
    <submittedName>
        <fullName evidence="2">RimJ/RimL family protein N-acetyltransferase</fullName>
    </submittedName>
</protein>
<dbReference type="AlphaFoldDB" id="A0A318JJC7"/>
<dbReference type="InterPro" id="IPR000182">
    <property type="entry name" value="GNAT_dom"/>
</dbReference>
<evidence type="ECO:0000313" key="3">
    <source>
        <dbReference type="Proteomes" id="UP000247792"/>
    </source>
</evidence>
<proteinExistence type="predicted"/>
<dbReference type="SUPFAM" id="SSF55729">
    <property type="entry name" value="Acyl-CoA N-acyltransferases (Nat)"/>
    <property type="match status" value="1"/>
</dbReference>
<dbReference type="Pfam" id="PF13302">
    <property type="entry name" value="Acetyltransf_3"/>
    <property type="match status" value="1"/>
</dbReference>
<dbReference type="RefSeq" id="WP_110253897.1">
    <property type="nucleotide sequence ID" value="NZ_QJKB01000001.1"/>
</dbReference>
<accession>A0A318JJC7</accession>
<dbReference type="EMBL" id="QJKB01000001">
    <property type="protein sequence ID" value="PXX47539.1"/>
    <property type="molecule type" value="Genomic_DNA"/>
</dbReference>
<dbReference type="GO" id="GO:0016747">
    <property type="term" value="F:acyltransferase activity, transferring groups other than amino-acyl groups"/>
    <property type="evidence" value="ECO:0007669"/>
    <property type="project" value="InterPro"/>
</dbReference>
<feature type="domain" description="N-acetyltransferase" evidence="1">
    <location>
        <begin position="10"/>
        <end position="170"/>
    </location>
</feature>
<dbReference type="Proteomes" id="UP000247792">
    <property type="component" value="Unassembled WGS sequence"/>
</dbReference>
<sequence>MTIIITTERLQLRTLTTDDAAFYLALVNDPSFIENIRDKGIRTLDEARTDIINGPMTSQEKIGFSLYMVERKEDAQPIGLCGLIKRETLKNVDIGYALLPQFTGQGYAKEAASATLEYANKHLRITKLAGITSPENSASNKLLQSLGFQLEAVVVLEGESRDTNLYGYKF</sequence>
<dbReference type="Gene3D" id="3.40.630.30">
    <property type="match status" value="1"/>
</dbReference>
<dbReference type="PANTHER" id="PTHR43792">
    <property type="entry name" value="GNAT FAMILY, PUTATIVE (AFU_ORTHOLOGUE AFUA_3G00765)-RELATED-RELATED"/>
    <property type="match status" value="1"/>
</dbReference>